<evidence type="ECO:0000256" key="2">
    <source>
        <dbReference type="ARBA" id="ARBA00006214"/>
    </source>
</evidence>
<evidence type="ECO:0000256" key="10">
    <source>
        <dbReference type="SAM" id="Phobius"/>
    </source>
</evidence>
<protein>
    <submittedName>
        <fullName evidence="12">Unannotated protein</fullName>
    </submittedName>
</protein>
<keyword evidence="3 10" id="KW-0812">Transmembrane</keyword>
<dbReference type="GO" id="GO:0048038">
    <property type="term" value="F:quinone binding"/>
    <property type="evidence" value="ECO:0007669"/>
    <property type="project" value="UniProtKB-KW"/>
</dbReference>
<evidence type="ECO:0000256" key="6">
    <source>
        <dbReference type="ARBA" id="ARBA00023002"/>
    </source>
</evidence>
<evidence type="ECO:0000256" key="7">
    <source>
        <dbReference type="ARBA" id="ARBA00023136"/>
    </source>
</evidence>
<dbReference type="GO" id="GO:0016491">
    <property type="term" value="F:oxidoreductase activity"/>
    <property type="evidence" value="ECO:0007669"/>
    <property type="project" value="UniProtKB-KW"/>
</dbReference>
<feature type="transmembrane region" description="Helical" evidence="10">
    <location>
        <begin position="82"/>
        <end position="102"/>
    </location>
</feature>
<dbReference type="InterPro" id="IPR012932">
    <property type="entry name" value="VKOR"/>
</dbReference>
<keyword evidence="7 10" id="KW-0472">Membrane</keyword>
<feature type="domain" description="Vitamin K epoxide reductase" evidence="11">
    <location>
        <begin position="18"/>
        <end position="159"/>
    </location>
</feature>
<sequence>MSNVAVSETGTIARLRNYRKTYVAMLVSSTLSLIAALVLSYDAIKLAADPGAKLSCDINALVSCGKVAQAWQSSILGFPNSFLGLMTEPVVITIAVAGLGLVAFPRWFMRAAHIVYGAGLVFALWLLSQSFFVIKAFCPWCLLVTASTITVFSTMTRIVIMENTWNLSPERNAKYIEFLNRGWGRVLYTLIYAILILAIFFKYGNELY</sequence>
<dbReference type="SMART" id="SM00756">
    <property type="entry name" value="VKc"/>
    <property type="match status" value="1"/>
</dbReference>
<dbReference type="Gene3D" id="1.20.1440.130">
    <property type="entry name" value="VKOR domain"/>
    <property type="match status" value="1"/>
</dbReference>
<keyword evidence="6" id="KW-0560">Oxidoreductase</keyword>
<evidence type="ECO:0000313" key="12">
    <source>
        <dbReference type="EMBL" id="CAB4339784.1"/>
    </source>
</evidence>
<keyword evidence="8" id="KW-1015">Disulfide bond</keyword>
<proteinExistence type="inferred from homology"/>
<dbReference type="GO" id="GO:0016020">
    <property type="term" value="C:membrane"/>
    <property type="evidence" value="ECO:0007669"/>
    <property type="project" value="UniProtKB-SubCell"/>
</dbReference>
<gene>
    <name evidence="12" type="ORF">UFOPK3775_00822</name>
</gene>
<keyword evidence="9" id="KW-0676">Redox-active center</keyword>
<dbReference type="AlphaFoldDB" id="A0A6J5ZB01"/>
<dbReference type="CDD" id="cd12922">
    <property type="entry name" value="VKOR_5"/>
    <property type="match status" value="1"/>
</dbReference>
<dbReference type="InterPro" id="IPR038354">
    <property type="entry name" value="VKOR_sf"/>
</dbReference>
<dbReference type="InterPro" id="IPR041714">
    <property type="entry name" value="VKOR_Actinobacteria"/>
</dbReference>
<dbReference type="Pfam" id="PF07884">
    <property type="entry name" value="VKOR"/>
    <property type="match status" value="1"/>
</dbReference>
<evidence type="ECO:0000256" key="3">
    <source>
        <dbReference type="ARBA" id="ARBA00022692"/>
    </source>
</evidence>
<feature type="transmembrane region" description="Helical" evidence="10">
    <location>
        <begin position="114"/>
        <end position="134"/>
    </location>
</feature>
<comment type="subcellular location">
    <subcellularLocation>
        <location evidence="1">Membrane</location>
        <topology evidence="1">Multi-pass membrane protein</topology>
    </subcellularLocation>
</comment>
<reference evidence="12" key="1">
    <citation type="submission" date="2020-05" db="EMBL/GenBank/DDBJ databases">
        <authorList>
            <person name="Chiriac C."/>
            <person name="Salcher M."/>
            <person name="Ghai R."/>
            <person name="Kavagutti S V."/>
        </authorList>
    </citation>
    <scope>NUCLEOTIDE SEQUENCE</scope>
</reference>
<feature type="transmembrane region" description="Helical" evidence="10">
    <location>
        <begin position="182"/>
        <end position="201"/>
    </location>
</feature>
<comment type="similarity">
    <text evidence="2">Belongs to the VKOR family.</text>
</comment>
<evidence type="ECO:0000256" key="1">
    <source>
        <dbReference type="ARBA" id="ARBA00004141"/>
    </source>
</evidence>
<feature type="transmembrane region" description="Helical" evidence="10">
    <location>
        <begin position="140"/>
        <end position="161"/>
    </location>
</feature>
<evidence type="ECO:0000256" key="8">
    <source>
        <dbReference type="ARBA" id="ARBA00023157"/>
    </source>
</evidence>
<feature type="transmembrane region" description="Helical" evidence="10">
    <location>
        <begin position="21"/>
        <end position="41"/>
    </location>
</feature>
<evidence type="ECO:0000256" key="9">
    <source>
        <dbReference type="ARBA" id="ARBA00023284"/>
    </source>
</evidence>
<accession>A0A6J5ZB01</accession>
<keyword evidence="5 10" id="KW-1133">Transmembrane helix</keyword>
<dbReference type="EMBL" id="CAESAK010000103">
    <property type="protein sequence ID" value="CAB4339784.1"/>
    <property type="molecule type" value="Genomic_DNA"/>
</dbReference>
<keyword evidence="4" id="KW-0874">Quinone</keyword>
<organism evidence="12">
    <name type="scientific">freshwater metagenome</name>
    <dbReference type="NCBI Taxonomy" id="449393"/>
    <lineage>
        <taxon>unclassified sequences</taxon>
        <taxon>metagenomes</taxon>
        <taxon>ecological metagenomes</taxon>
    </lineage>
</organism>
<name>A0A6J5ZB01_9ZZZZ</name>
<evidence type="ECO:0000256" key="4">
    <source>
        <dbReference type="ARBA" id="ARBA00022719"/>
    </source>
</evidence>
<evidence type="ECO:0000259" key="11">
    <source>
        <dbReference type="SMART" id="SM00756"/>
    </source>
</evidence>
<evidence type="ECO:0000256" key="5">
    <source>
        <dbReference type="ARBA" id="ARBA00022989"/>
    </source>
</evidence>